<dbReference type="OrthoDB" id="4062651at2759"/>
<dbReference type="RefSeq" id="XP_015966999.1">
    <property type="nucleotide sequence ID" value="XM_016111513.3"/>
</dbReference>
<reference evidence="4" key="2">
    <citation type="submission" date="2025-08" db="UniProtKB">
        <authorList>
            <consortium name="RefSeq"/>
        </authorList>
    </citation>
    <scope>IDENTIFICATION</scope>
    <source>
        <tissue evidence="4">Whole plant</tissue>
    </source>
</reference>
<keyword evidence="1" id="KW-0547">Nucleotide-binding</keyword>
<dbReference type="Gene3D" id="3.30.200.20">
    <property type="entry name" value="Phosphorylase Kinase, domain 1"/>
    <property type="match status" value="1"/>
</dbReference>
<dbReference type="AlphaFoldDB" id="A0A6P5NPL5"/>
<dbReference type="SUPFAM" id="SSF56112">
    <property type="entry name" value="Protein kinase-like (PK-like)"/>
    <property type="match status" value="1"/>
</dbReference>
<dbReference type="KEGG" id="adu:107490703"/>
<proteinExistence type="predicted"/>
<evidence type="ECO:0000256" key="1">
    <source>
        <dbReference type="ARBA" id="ARBA00022741"/>
    </source>
</evidence>
<dbReference type="GO" id="GO:0005524">
    <property type="term" value="F:ATP binding"/>
    <property type="evidence" value="ECO:0007669"/>
    <property type="project" value="UniProtKB-UniRule"/>
</dbReference>
<dbReference type="InterPro" id="IPR017441">
    <property type="entry name" value="Protein_kinase_ATP_BS"/>
</dbReference>
<dbReference type="GO" id="GO:0004672">
    <property type="term" value="F:protein kinase activity"/>
    <property type="evidence" value="ECO:0007669"/>
    <property type="project" value="InterPro"/>
</dbReference>
<dbReference type="PROSITE" id="PS00107">
    <property type="entry name" value="PROTEIN_KINASE_ATP"/>
    <property type="match status" value="1"/>
</dbReference>
<name>A0A6P5NPL5_ARADU</name>
<gene>
    <name evidence="4" type="primary">LOC107490703</name>
</gene>
<accession>A0A6P5NPL5</accession>
<dbReference type="GeneID" id="107490703"/>
<keyword evidence="3" id="KW-1185">Reference proteome</keyword>
<dbReference type="PANTHER" id="PTHR46008:SF2">
    <property type="entry name" value="LEAF RUST 10 DISEASE-RESISTANCE LOCUS RECEPTOR-LIKE PROTEIN KINASE-LIKE 1.4"/>
    <property type="match status" value="1"/>
</dbReference>
<protein>
    <submittedName>
        <fullName evidence="4">LEAF RUST 10 DISEASE-RESISTANCE LOCUS RECEPTOR-LIKE PROTEIN KINASE-like 1.2</fullName>
    </submittedName>
</protein>
<dbReference type="Gene3D" id="1.10.510.10">
    <property type="entry name" value="Transferase(Phosphotransferase) domain 1"/>
    <property type="match status" value="1"/>
</dbReference>
<dbReference type="Proteomes" id="UP000515211">
    <property type="component" value="Chromosome 5"/>
</dbReference>
<keyword evidence="2" id="KW-0067">ATP-binding</keyword>
<dbReference type="PROSITE" id="PS50011">
    <property type="entry name" value="PROTEIN_KINASE_DOM"/>
    <property type="match status" value="1"/>
</dbReference>
<sequence length="399" mass="44283">MPILSFVSQCFFFPNGSGSKHHTLHPIIGSEVKGGSKLVPLDSEEPSSGDDEQHVVPLDSKVQRIWDEPVVPVISDELPSDHDQNQSLLLVDSVCGHVNEVFEYSELEEATNNFDPSRKLGSGGYGTVYFGILKDGRHVAIKQLHKDMLRSLRLHDENSESNDRVTKFSNEFAILSHLKHGNLVQLYGCTSPQSHEVLLVQEYIPNGTAADHLLNRSSPPWSTRLNIAIQTAEALAYLHSSSIIHRNVKTSNILLDINLNAKVADFGLSRLFPEGVTHVSTDPAGTPGYVDPEYYEHGHLSEKSDVYSFGVILLELITSLPAYSEDDREPFLSNFAMVRISCGRLQSIVDRDLGFESDDWNTKTITAVAELACKCLQSQSKLRPSMEEVLNSLVRIKSC</sequence>
<evidence type="ECO:0000313" key="3">
    <source>
        <dbReference type="Proteomes" id="UP000515211"/>
    </source>
</evidence>
<evidence type="ECO:0000256" key="2">
    <source>
        <dbReference type="ARBA" id="ARBA00022840"/>
    </source>
</evidence>
<organism evidence="3 4">
    <name type="scientific">Arachis duranensis</name>
    <name type="common">Wild peanut</name>
    <dbReference type="NCBI Taxonomy" id="130453"/>
    <lineage>
        <taxon>Eukaryota</taxon>
        <taxon>Viridiplantae</taxon>
        <taxon>Streptophyta</taxon>
        <taxon>Embryophyta</taxon>
        <taxon>Tracheophyta</taxon>
        <taxon>Spermatophyta</taxon>
        <taxon>Magnoliopsida</taxon>
        <taxon>eudicotyledons</taxon>
        <taxon>Gunneridae</taxon>
        <taxon>Pentapetalae</taxon>
        <taxon>rosids</taxon>
        <taxon>fabids</taxon>
        <taxon>Fabales</taxon>
        <taxon>Fabaceae</taxon>
        <taxon>Papilionoideae</taxon>
        <taxon>50 kb inversion clade</taxon>
        <taxon>dalbergioids sensu lato</taxon>
        <taxon>Dalbergieae</taxon>
        <taxon>Pterocarpus clade</taxon>
        <taxon>Arachis</taxon>
    </lineage>
</organism>
<reference evidence="3" key="1">
    <citation type="journal article" date="2016" name="Nat. Genet.">
        <title>The genome sequences of Arachis duranensis and Arachis ipaensis, the diploid ancestors of cultivated peanut.</title>
        <authorList>
            <person name="Bertioli D.J."/>
            <person name="Cannon S.B."/>
            <person name="Froenicke L."/>
            <person name="Huang G."/>
            <person name="Farmer A.D."/>
            <person name="Cannon E.K."/>
            <person name="Liu X."/>
            <person name="Gao D."/>
            <person name="Clevenger J."/>
            <person name="Dash S."/>
            <person name="Ren L."/>
            <person name="Moretzsohn M.C."/>
            <person name="Shirasawa K."/>
            <person name="Huang W."/>
            <person name="Vidigal B."/>
            <person name="Abernathy B."/>
            <person name="Chu Y."/>
            <person name="Niederhuth C.E."/>
            <person name="Umale P."/>
            <person name="Araujo A.C."/>
            <person name="Kozik A."/>
            <person name="Kim K.D."/>
            <person name="Burow M.D."/>
            <person name="Varshney R.K."/>
            <person name="Wang X."/>
            <person name="Zhang X."/>
            <person name="Barkley N."/>
            <person name="Guimaraes P.M."/>
            <person name="Isobe S."/>
            <person name="Guo B."/>
            <person name="Liao B."/>
            <person name="Stalker H.T."/>
            <person name="Schmitz R.J."/>
            <person name="Scheffler B.E."/>
            <person name="Leal-Bertioli S.C."/>
            <person name="Xun X."/>
            <person name="Jackson S.A."/>
            <person name="Michelmore R."/>
            <person name="Ozias-Akins P."/>
        </authorList>
    </citation>
    <scope>NUCLEOTIDE SEQUENCE [LARGE SCALE GENOMIC DNA]</scope>
    <source>
        <strain evidence="3">cv. V14167</strain>
    </source>
</reference>
<dbReference type="InterPro" id="IPR000719">
    <property type="entry name" value="Prot_kinase_dom"/>
</dbReference>
<dbReference type="InterPro" id="IPR011009">
    <property type="entry name" value="Kinase-like_dom_sf"/>
</dbReference>
<dbReference type="PANTHER" id="PTHR46008">
    <property type="entry name" value="LEAF RUST 10 DISEASE-RESISTANCE LOCUS RECEPTOR-LIKE PROTEIN KINASE-LIKE 1.4"/>
    <property type="match status" value="1"/>
</dbReference>
<dbReference type="Pfam" id="PF00069">
    <property type="entry name" value="Pkinase"/>
    <property type="match status" value="1"/>
</dbReference>
<evidence type="ECO:0000313" key="4">
    <source>
        <dbReference type="RefSeq" id="XP_015966999.1"/>
    </source>
</evidence>